<evidence type="ECO:0000256" key="1">
    <source>
        <dbReference type="SAM" id="MobiDB-lite"/>
    </source>
</evidence>
<evidence type="ECO:0008006" key="4">
    <source>
        <dbReference type="Google" id="ProtNLM"/>
    </source>
</evidence>
<gene>
    <name evidence="2" type="ORF">FLAT13_01571</name>
</gene>
<comment type="caution">
    <text evidence="2">The sequence shown here is derived from an EMBL/GenBank/DDBJ whole genome shotgun (WGS) entry which is preliminary data.</text>
</comment>
<feature type="region of interest" description="Disordered" evidence="1">
    <location>
        <begin position="78"/>
        <end position="102"/>
    </location>
</feature>
<dbReference type="Proteomes" id="UP000530060">
    <property type="component" value="Unassembled WGS sequence"/>
</dbReference>
<name>A0A6V6YUM2_9FLAO</name>
<dbReference type="RefSeq" id="WP_180908522.1">
    <property type="nucleotide sequence ID" value="NZ_CAIJDP010000062.1"/>
</dbReference>
<proteinExistence type="predicted"/>
<dbReference type="AlphaFoldDB" id="A0A6V6YUM2"/>
<organism evidence="2 3">
    <name type="scientific">Flavobacterium salmonis</name>
    <dbReference type="NCBI Taxonomy" id="2654844"/>
    <lineage>
        <taxon>Bacteria</taxon>
        <taxon>Pseudomonadati</taxon>
        <taxon>Bacteroidota</taxon>
        <taxon>Flavobacteriia</taxon>
        <taxon>Flavobacteriales</taxon>
        <taxon>Flavobacteriaceae</taxon>
        <taxon>Flavobacterium</taxon>
    </lineage>
</organism>
<reference evidence="2 3" key="1">
    <citation type="submission" date="2020-06" db="EMBL/GenBank/DDBJ databases">
        <authorList>
            <person name="Criscuolo A."/>
        </authorList>
    </citation>
    <scope>NUCLEOTIDE SEQUENCE [LARGE SCALE GENOMIC DNA]</scope>
    <source>
        <strain evidence="3">CIP 111411</strain>
    </source>
</reference>
<dbReference type="InterPro" id="IPR021352">
    <property type="entry name" value="DUF2971"/>
</dbReference>
<evidence type="ECO:0000313" key="2">
    <source>
        <dbReference type="EMBL" id="CAD0003237.1"/>
    </source>
</evidence>
<dbReference type="EMBL" id="CAIJDP010000062">
    <property type="protein sequence ID" value="CAD0003237.1"/>
    <property type="molecule type" value="Genomic_DNA"/>
</dbReference>
<evidence type="ECO:0000313" key="3">
    <source>
        <dbReference type="Proteomes" id="UP000530060"/>
    </source>
</evidence>
<sequence length="231" mass="27379">MEVRKITIDEAPDFPEIVYKYRKWDDIFQKTIITEKTVFMAKPTDFEDKKDCKLLKRYDLMTNQDIFNKYVDLSKEANPTWSRQQHRQHAKTMSKNSPMKNRNYIKDRQEQDFLEFDRRFGVLSLTANPSNLKMWNKYSDDGKGFCVGFNPKIMFSFLGGGGKVIYHEKLPDIFYNDDFHTEKEAYKEIVFGWDMPESTIKEIKDTCSNQNLAIEFKKATKQNDEIIIISI</sequence>
<accession>A0A6V6YUM2</accession>
<protein>
    <recommendedName>
        <fullName evidence="4">DUF2971 domain-containing protein</fullName>
    </recommendedName>
</protein>
<keyword evidence="3" id="KW-1185">Reference proteome</keyword>
<dbReference type="Pfam" id="PF11185">
    <property type="entry name" value="DUF2971"/>
    <property type="match status" value="1"/>
</dbReference>